<dbReference type="Proteomes" id="UP000248961">
    <property type="component" value="Unassembled WGS sequence"/>
</dbReference>
<dbReference type="GeneID" id="37194853"/>
<reference evidence="1 2" key="1">
    <citation type="submission" date="2018-02" db="EMBL/GenBank/DDBJ databases">
        <title>The genomes of Aspergillus section Nigri reveals drivers in fungal speciation.</title>
        <authorList>
            <consortium name="DOE Joint Genome Institute"/>
            <person name="Vesth T.C."/>
            <person name="Nybo J."/>
            <person name="Theobald S."/>
            <person name="Brandl J."/>
            <person name="Frisvad J.C."/>
            <person name="Nielsen K.F."/>
            <person name="Lyhne E.K."/>
            <person name="Kogle M.E."/>
            <person name="Kuo A."/>
            <person name="Riley R."/>
            <person name="Clum A."/>
            <person name="Nolan M."/>
            <person name="Lipzen A."/>
            <person name="Salamov A."/>
            <person name="Henrissat B."/>
            <person name="Wiebenga A."/>
            <person name="De vries R.P."/>
            <person name="Grigoriev I.V."/>
            <person name="Mortensen U.H."/>
            <person name="Andersen M.R."/>
            <person name="Baker S.E."/>
        </authorList>
    </citation>
    <scope>NUCLEOTIDE SEQUENCE [LARGE SCALE GENOMIC DNA]</scope>
    <source>
        <strain evidence="1 2">CBS 101889</strain>
    </source>
</reference>
<organism evidence="1 2">
    <name type="scientific">Aspergillus homomorphus (strain CBS 101889)</name>
    <dbReference type="NCBI Taxonomy" id="1450537"/>
    <lineage>
        <taxon>Eukaryota</taxon>
        <taxon>Fungi</taxon>
        <taxon>Dikarya</taxon>
        <taxon>Ascomycota</taxon>
        <taxon>Pezizomycotina</taxon>
        <taxon>Eurotiomycetes</taxon>
        <taxon>Eurotiomycetidae</taxon>
        <taxon>Eurotiales</taxon>
        <taxon>Aspergillaceae</taxon>
        <taxon>Aspergillus</taxon>
        <taxon>Aspergillus subgen. Circumdati</taxon>
    </lineage>
</organism>
<accession>A0A395I6J1</accession>
<dbReference type="VEuPathDB" id="FungiDB:BO97DRAFT_210257"/>
<keyword evidence="2" id="KW-1185">Reference proteome</keyword>
<dbReference type="OrthoDB" id="4346081at2759"/>
<dbReference type="EMBL" id="KZ824271">
    <property type="protein sequence ID" value="RAL15379.1"/>
    <property type="molecule type" value="Genomic_DNA"/>
</dbReference>
<evidence type="ECO:0000313" key="2">
    <source>
        <dbReference type="Proteomes" id="UP000248961"/>
    </source>
</evidence>
<dbReference type="AlphaFoldDB" id="A0A395I6J1"/>
<dbReference type="RefSeq" id="XP_025554533.1">
    <property type="nucleotide sequence ID" value="XM_025690564.1"/>
</dbReference>
<gene>
    <name evidence="1" type="ORF">BO97DRAFT_210257</name>
</gene>
<protein>
    <submittedName>
        <fullName evidence="1">Uncharacterized protein</fullName>
    </submittedName>
</protein>
<name>A0A395I6J1_ASPHC</name>
<evidence type="ECO:0000313" key="1">
    <source>
        <dbReference type="EMBL" id="RAL15379.1"/>
    </source>
</evidence>
<sequence length="494" mass="54604">MNDDLAESAQQALDVTLAASSTIREAIARTLPIASTQLLSLQVPAIILDPDDYHWDKSKASMPLKTRIAEAKLVDSMVPVSKLSIGQCGKSVARSYMAALDRLVPVTAAGSNMHATNSTQALDLQFQAARDRYRGAMRYLESADERAQAQSKISTYIAKQQAWAQAVQQYSEDQARQRVIIEEHETRADKQQERYLEWLKENTSKSKANVQARYMDWVVHGFKHEAEFNFAIVDSSSALKRVEMSKEALRNWTVVDGDGVSEYSGVVLDPSGWADLLQQKMEQSKMGASPPWMHISAKVSKSSFESVEVGQEMVSTFASLGLLDGSKEAMSFILSLEVQVSMDCMLVEISRPWLHAELFADPELDAVDGLPLSPGPEKLHQYVQENKTIPAQYAKFPSYNTAFVVACNIELEFSGDTSALESLLDSSDIELSPSLSYGPFVIPRSSKRSKVSTESTTTGLRVSLQRPQIVGWVQELLPELPNPKDAANKLSKST</sequence>
<proteinExistence type="predicted"/>